<accession>Q1QKU2</accession>
<feature type="signal peptide" evidence="1">
    <location>
        <begin position="1"/>
        <end position="21"/>
    </location>
</feature>
<dbReference type="KEGG" id="nha:Nham_2363"/>
<keyword evidence="1" id="KW-0732">Signal</keyword>
<name>Q1QKU2_NITHX</name>
<feature type="chain" id="PRO_5004195715" evidence="1">
    <location>
        <begin position="22"/>
        <end position="207"/>
    </location>
</feature>
<dbReference type="STRING" id="323097.Nham_2363"/>
<dbReference type="AlphaFoldDB" id="Q1QKU2"/>
<protein>
    <submittedName>
        <fullName evidence="2">Uncharacterized protein</fullName>
    </submittedName>
</protein>
<dbReference type="Proteomes" id="UP000001953">
    <property type="component" value="Chromosome"/>
</dbReference>
<sequence>MRPTVFLAALCAVLLASNVDARPKHHSLQKTQRTNLQENFAGCSVPVMRPCGLSATRESRQVRRLVRQVGRSDRQVSPRTPPVGLRRVMADGAGMVVGGRPAGCPRRYCGCGASLYLFGKIIPSLNLAANWFRFPRTSPAPGMVAVRRHHVFVLKRHVRGKIWHVFDANSGGGKTRLHNRSIVGFSIVNPHGASRAHVVEARPQWQF</sequence>
<dbReference type="eggNOG" id="ENOG5030WUE">
    <property type="taxonomic scope" value="Bacteria"/>
</dbReference>
<organism evidence="2 3">
    <name type="scientific">Nitrobacter hamburgensis (strain DSM 10229 / NCIMB 13809 / X14)</name>
    <dbReference type="NCBI Taxonomy" id="323097"/>
    <lineage>
        <taxon>Bacteria</taxon>
        <taxon>Pseudomonadati</taxon>
        <taxon>Pseudomonadota</taxon>
        <taxon>Alphaproteobacteria</taxon>
        <taxon>Hyphomicrobiales</taxon>
        <taxon>Nitrobacteraceae</taxon>
        <taxon>Nitrobacter</taxon>
    </lineage>
</organism>
<dbReference type="RefSeq" id="WP_011510830.1">
    <property type="nucleotide sequence ID" value="NC_007964.1"/>
</dbReference>
<keyword evidence="3" id="KW-1185">Reference proteome</keyword>
<proteinExistence type="predicted"/>
<evidence type="ECO:0000256" key="1">
    <source>
        <dbReference type="SAM" id="SignalP"/>
    </source>
</evidence>
<dbReference type="EMBL" id="CP000319">
    <property type="protein sequence ID" value="ABE63155.1"/>
    <property type="molecule type" value="Genomic_DNA"/>
</dbReference>
<gene>
    <name evidence="2" type="ordered locus">Nham_2363</name>
</gene>
<reference evidence="2 3" key="1">
    <citation type="submission" date="2006-03" db="EMBL/GenBank/DDBJ databases">
        <title>Complete sequence of chromosome of Nitrobacter hamburgensis X14.</title>
        <authorList>
            <consortium name="US DOE Joint Genome Institute"/>
            <person name="Copeland A."/>
            <person name="Lucas S."/>
            <person name="Lapidus A."/>
            <person name="Barry K."/>
            <person name="Detter J.C."/>
            <person name="Glavina del Rio T."/>
            <person name="Hammon N."/>
            <person name="Israni S."/>
            <person name="Dalin E."/>
            <person name="Tice H."/>
            <person name="Pitluck S."/>
            <person name="Chain P."/>
            <person name="Malfatti S."/>
            <person name="Shin M."/>
            <person name="Vergez L."/>
            <person name="Schmutz J."/>
            <person name="Larimer F."/>
            <person name="Land M."/>
            <person name="Hauser L."/>
            <person name="Kyrpides N."/>
            <person name="Ivanova N."/>
            <person name="Ward B."/>
            <person name="Arp D."/>
            <person name="Klotz M."/>
            <person name="Stein L."/>
            <person name="O'Mullan G."/>
            <person name="Starkenburg S."/>
            <person name="Sayavedra L."/>
            <person name="Poret-Peterson A.T."/>
            <person name="Gentry M.E."/>
            <person name="Bruce D."/>
            <person name="Richardson P."/>
        </authorList>
    </citation>
    <scope>NUCLEOTIDE SEQUENCE [LARGE SCALE GENOMIC DNA]</scope>
    <source>
        <strain evidence="3">DSM 10229 / NCIMB 13809 / X14</strain>
    </source>
</reference>
<dbReference type="HOGENOM" id="CLU_099757_0_0_5"/>
<evidence type="ECO:0000313" key="3">
    <source>
        <dbReference type="Proteomes" id="UP000001953"/>
    </source>
</evidence>
<evidence type="ECO:0000313" key="2">
    <source>
        <dbReference type="EMBL" id="ABE63155.1"/>
    </source>
</evidence>